<proteinExistence type="predicted"/>
<protein>
    <submittedName>
        <fullName evidence="1">Uncharacterized protein</fullName>
    </submittedName>
</protein>
<reference evidence="1" key="1">
    <citation type="submission" date="2023-10" db="EMBL/GenBank/DDBJ databases">
        <authorList>
            <person name="Rodriguez Cubillos JULIANA M."/>
            <person name="De Vega J."/>
        </authorList>
    </citation>
    <scope>NUCLEOTIDE SEQUENCE</scope>
</reference>
<name>A0ACB0IQM7_TRIPR</name>
<sequence length="415" mass="47647">MQCQETTAVAEEEEKGGALMEKKLKKKTLLFLPHELIIQILMRLPVKSLLRFKCVCKLWFSLISNPHFANSHFQLSSATPTRRILLMSSLLPRESRSIDLEAASSLDDYTASVSLNPNFMPFQSYSHIEVKCSCRGFILLHCYSQMMLNIYLWNPSTGFHKKIPLSPFVQHYHDFYGFGYDQSKDDYLLVSLSYHHLEVFSLRANAWEEIVATARLPFGRDDSSAAARPVVELLFNGSIHWMARCRDIYVIHTVIVAFHLTERKLLEIPLPVDINYNSSQCDLWVFKGFLSLWVSGYNTTVDIWVMKEYQVHSSWSKTLVLTNDFFHYISPICCTKRGDIIGKGGGTGTEREFHLSLYTAPLEHNPYSHTARGLVKYNDKGELLDHNPYDHTARGFHLTMYTESLLSLPSDIEQA</sequence>
<dbReference type="EMBL" id="CASHSV030000002">
    <property type="protein sequence ID" value="CAJ2634477.1"/>
    <property type="molecule type" value="Genomic_DNA"/>
</dbReference>
<dbReference type="Proteomes" id="UP001177021">
    <property type="component" value="Unassembled WGS sequence"/>
</dbReference>
<accession>A0ACB0IQM7</accession>
<organism evidence="1 2">
    <name type="scientific">Trifolium pratense</name>
    <name type="common">Red clover</name>
    <dbReference type="NCBI Taxonomy" id="57577"/>
    <lineage>
        <taxon>Eukaryota</taxon>
        <taxon>Viridiplantae</taxon>
        <taxon>Streptophyta</taxon>
        <taxon>Embryophyta</taxon>
        <taxon>Tracheophyta</taxon>
        <taxon>Spermatophyta</taxon>
        <taxon>Magnoliopsida</taxon>
        <taxon>eudicotyledons</taxon>
        <taxon>Gunneridae</taxon>
        <taxon>Pentapetalae</taxon>
        <taxon>rosids</taxon>
        <taxon>fabids</taxon>
        <taxon>Fabales</taxon>
        <taxon>Fabaceae</taxon>
        <taxon>Papilionoideae</taxon>
        <taxon>50 kb inversion clade</taxon>
        <taxon>NPAAA clade</taxon>
        <taxon>Hologalegina</taxon>
        <taxon>IRL clade</taxon>
        <taxon>Trifolieae</taxon>
        <taxon>Trifolium</taxon>
    </lineage>
</organism>
<comment type="caution">
    <text evidence="1">The sequence shown here is derived from an EMBL/GenBank/DDBJ whole genome shotgun (WGS) entry which is preliminary data.</text>
</comment>
<evidence type="ECO:0000313" key="2">
    <source>
        <dbReference type="Proteomes" id="UP001177021"/>
    </source>
</evidence>
<evidence type="ECO:0000313" key="1">
    <source>
        <dbReference type="EMBL" id="CAJ2634477.1"/>
    </source>
</evidence>
<keyword evidence="2" id="KW-1185">Reference proteome</keyword>
<gene>
    <name evidence="1" type="ORF">MILVUS5_LOCUS5363</name>
</gene>